<name>A0ABC9N5E5_BACUC</name>
<evidence type="ECO:0000313" key="1">
    <source>
        <dbReference type="EMBL" id="EDO51917.1"/>
    </source>
</evidence>
<dbReference type="EMBL" id="AAYH02000049">
    <property type="protein sequence ID" value="EDO51917.1"/>
    <property type="molecule type" value="Genomic_DNA"/>
</dbReference>
<dbReference type="AlphaFoldDB" id="A0ABC9N5E5"/>
<sequence>MRRKSTKNPFNCLLLKQNIIEDLQRDGRKEWKCRSRH</sequence>
<proteinExistence type="predicted"/>
<keyword evidence="2" id="KW-1185">Reference proteome</keyword>
<reference evidence="1" key="2">
    <citation type="submission" date="2013-11" db="EMBL/GenBank/DDBJ databases">
        <title>Draft genome sequence of Bacteroides uniformis (ATCC 8492).</title>
        <authorList>
            <person name="Sudarsanam P."/>
            <person name="Ley R."/>
            <person name="Guruge J."/>
            <person name="Turnbaugh P.J."/>
            <person name="Mahowald M."/>
            <person name="Liep D."/>
            <person name="Gordon J."/>
        </authorList>
    </citation>
    <scope>NUCLEOTIDE SEQUENCE</scope>
    <source>
        <strain evidence="1">ATCC 8492</strain>
    </source>
</reference>
<dbReference type="Proteomes" id="UP000004110">
    <property type="component" value="Unassembled WGS sequence"/>
</dbReference>
<organism evidence="1 2">
    <name type="scientific">Bacteroides uniformis (strain ATCC 8492 / DSM 6597 / CCUG 4942 / CIP 103695 / JCM 5828 / KCTC 5204 / NCTC 13054 / VPI 0061)</name>
    <dbReference type="NCBI Taxonomy" id="411479"/>
    <lineage>
        <taxon>Bacteria</taxon>
        <taxon>Pseudomonadati</taxon>
        <taxon>Bacteroidota</taxon>
        <taxon>Bacteroidia</taxon>
        <taxon>Bacteroidales</taxon>
        <taxon>Bacteroidaceae</taxon>
        <taxon>Bacteroides</taxon>
    </lineage>
</organism>
<protein>
    <submittedName>
        <fullName evidence="1">Uncharacterized protein</fullName>
    </submittedName>
</protein>
<reference evidence="1" key="1">
    <citation type="submission" date="2007-06" db="EMBL/GenBank/DDBJ databases">
        <authorList>
            <person name="Fulton L."/>
            <person name="Clifton S."/>
            <person name="Fulton B."/>
            <person name="Xu J."/>
            <person name="Minx P."/>
            <person name="Pepin K.H."/>
            <person name="Johnson M."/>
            <person name="Thiruvilangam P."/>
            <person name="Bhonagiri V."/>
            <person name="Nash W.E."/>
            <person name="Mardis E.R."/>
            <person name="Wilson R.K."/>
        </authorList>
    </citation>
    <scope>NUCLEOTIDE SEQUENCE [LARGE SCALE GENOMIC DNA]</scope>
    <source>
        <strain evidence="1">ATCC 8492</strain>
    </source>
</reference>
<gene>
    <name evidence="1" type="ORF">BACUNI_04467</name>
</gene>
<evidence type="ECO:0000313" key="2">
    <source>
        <dbReference type="Proteomes" id="UP000004110"/>
    </source>
</evidence>
<accession>A0ABC9N5E5</accession>
<comment type="caution">
    <text evidence="1">The sequence shown here is derived from an EMBL/GenBank/DDBJ whole genome shotgun (WGS) entry which is preliminary data.</text>
</comment>